<keyword evidence="3" id="KW-0804">Transcription</keyword>
<dbReference type="RefSeq" id="WP_231116195.1">
    <property type="nucleotide sequence ID" value="NZ_SGXD01000002.1"/>
</dbReference>
<evidence type="ECO:0000256" key="2">
    <source>
        <dbReference type="ARBA" id="ARBA00023125"/>
    </source>
</evidence>
<evidence type="ECO:0000256" key="1">
    <source>
        <dbReference type="ARBA" id="ARBA00023015"/>
    </source>
</evidence>
<protein>
    <submittedName>
        <fullName evidence="5">Regulatory LuxR family protein</fullName>
    </submittedName>
</protein>
<dbReference type="Proteomes" id="UP000293638">
    <property type="component" value="Unassembled WGS sequence"/>
</dbReference>
<dbReference type="Gene3D" id="1.10.10.10">
    <property type="entry name" value="Winged helix-like DNA-binding domain superfamily/Winged helix DNA-binding domain"/>
    <property type="match status" value="1"/>
</dbReference>
<dbReference type="InterPro" id="IPR036388">
    <property type="entry name" value="WH-like_DNA-bd_sf"/>
</dbReference>
<accession>A0A4Q7NS74</accession>
<dbReference type="PRINTS" id="PR00038">
    <property type="entry name" value="HTHLUXR"/>
</dbReference>
<dbReference type="PANTHER" id="PTHR43214">
    <property type="entry name" value="TWO-COMPONENT RESPONSE REGULATOR"/>
    <property type="match status" value="1"/>
</dbReference>
<evidence type="ECO:0000259" key="4">
    <source>
        <dbReference type="PROSITE" id="PS50043"/>
    </source>
</evidence>
<dbReference type="Pfam" id="PF00196">
    <property type="entry name" value="GerE"/>
    <property type="match status" value="1"/>
</dbReference>
<reference evidence="5 6" key="1">
    <citation type="submission" date="2019-02" db="EMBL/GenBank/DDBJ databases">
        <title>Genomic Encyclopedia of Type Strains, Phase IV (KMG-IV): sequencing the most valuable type-strain genomes for metagenomic binning, comparative biology and taxonomic classification.</title>
        <authorList>
            <person name="Goeker M."/>
        </authorList>
    </citation>
    <scope>NUCLEOTIDE SEQUENCE [LARGE SCALE GENOMIC DNA]</scope>
    <source>
        <strain evidence="5 6">DSM 45622</strain>
    </source>
</reference>
<dbReference type="SUPFAM" id="SSF46894">
    <property type="entry name" value="C-terminal effector domain of the bipartite response regulators"/>
    <property type="match status" value="1"/>
</dbReference>
<organism evidence="5 6">
    <name type="scientific">Motilibacter rhizosphaerae</name>
    <dbReference type="NCBI Taxonomy" id="598652"/>
    <lineage>
        <taxon>Bacteria</taxon>
        <taxon>Bacillati</taxon>
        <taxon>Actinomycetota</taxon>
        <taxon>Actinomycetes</taxon>
        <taxon>Motilibacterales</taxon>
        <taxon>Motilibacteraceae</taxon>
        <taxon>Motilibacter</taxon>
    </lineage>
</organism>
<keyword evidence="1" id="KW-0805">Transcription regulation</keyword>
<dbReference type="InterPro" id="IPR000792">
    <property type="entry name" value="Tscrpt_reg_LuxR_C"/>
</dbReference>
<dbReference type="InterPro" id="IPR016032">
    <property type="entry name" value="Sig_transdc_resp-reg_C-effctor"/>
</dbReference>
<name>A0A4Q7NS74_9ACTN</name>
<evidence type="ECO:0000313" key="6">
    <source>
        <dbReference type="Proteomes" id="UP000293638"/>
    </source>
</evidence>
<comment type="caution">
    <text evidence="5">The sequence shown here is derived from an EMBL/GenBank/DDBJ whole genome shotgun (WGS) entry which is preliminary data.</text>
</comment>
<keyword evidence="2" id="KW-0238">DNA-binding</keyword>
<feature type="domain" description="HTH luxR-type" evidence="4">
    <location>
        <begin position="158"/>
        <end position="223"/>
    </location>
</feature>
<evidence type="ECO:0000256" key="3">
    <source>
        <dbReference type="ARBA" id="ARBA00023163"/>
    </source>
</evidence>
<dbReference type="AlphaFoldDB" id="A0A4Q7NS74"/>
<dbReference type="SMART" id="SM00421">
    <property type="entry name" value="HTH_LUXR"/>
    <property type="match status" value="1"/>
</dbReference>
<dbReference type="EMBL" id="SGXD01000002">
    <property type="protein sequence ID" value="RZS89941.1"/>
    <property type="molecule type" value="Genomic_DNA"/>
</dbReference>
<sequence>MQVPVWLSASDRSFGAEVARRLATCPEIRLLPTSMADRAAVAVVAARGLDVTSSRLVAAARARGLACLVVCGAVPPAGARQQLPAGVSLLPLVETGAGRLPEVVATLARGGSRGVPAQRAAVPRVVDLTARELVEVAPVAVSVSVPAAAAALPLAGGSGADGEPLREREVAVLRLVAEGFDTAEIARHLSYSERTVKGVLHDVTTRLELRNRSHAVAYALRRGLI</sequence>
<evidence type="ECO:0000313" key="5">
    <source>
        <dbReference type="EMBL" id="RZS89941.1"/>
    </source>
</evidence>
<gene>
    <name evidence="5" type="ORF">EV189_1721</name>
</gene>
<dbReference type="InterPro" id="IPR039420">
    <property type="entry name" value="WalR-like"/>
</dbReference>
<dbReference type="PROSITE" id="PS50043">
    <property type="entry name" value="HTH_LUXR_2"/>
    <property type="match status" value="1"/>
</dbReference>
<dbReference type="GO" id="GO:0006355">
    <property type="term" value="P:regulation of DNA-templated transcription"/>
    <property type="evidence" value="ECO:0007669"/>
    <property type="project" value="InterPro"/>
</dbReference>
<dbReference type="GO" id="GO:0003677">
    <property type="term" value="F:DNA binding"/>
    <property type="evidence" value="ECO:0007669"/>
    <property type="project" value="UniProtKB-KW"/>
</dbReference>
<dbReference type="CDD" id="cd06170">
    <property type="entry name" value="LuxR_C_like"/>
    <property type="match status" value="1"/>
</dbReference>
<keyword evidence="6" id="KW-1185">Reference proteome</keyword>
<proteinExistence type="predicted"/>
<dbReference type="PANTHER" id="PTHR43214:SF24">
    <property type="entry name" value="TRANSCRIPTIONAL REGULATORY PROTEIN NARL-RELATED"/>
    <property type="match status" value="1"/>
</dbReference>